<evidence type="ECO:0000259" key="5">
    <source>
        <dbReference type="PROSITE" id="PS50931"/>
    </source>
</evidence>
<dbReference type="GO" id="GO:0006351">
    <property type="term" value="P:DNA-templated transcription"/>
    <property type="evidence" value="ECO:0007669"/>
    <property type="project" value="TreeGrafter"/>
</dbReference>
<dbReference type="Gene3D" id="1.10.10.10">
    <property type="entry name" value="Winged helix-like DNA-binding domain superfamily/Winged helix DNA-binding domain"/>
    <property type="match status" value="1"/>
</dbReference>
<evidence type="ECO:0000313" key="6">
    <source>
        <dbReference type="EMBL" id="MBB3974587.1"/>
    </source>
</evidence>
<comment type="similarity">
    <text evidence="1">Belongs to the LysR transcriptional regulatory family.</text>
</comment>
<dbReference type="EMBL" id="JACIDR010000007">
    <property type="protein sequence ID" value="MBB3974587.1"/>
    <property type="molecule type" value="Genomic_DNA"/>
</dbReference>
<gene>
    <name evidence="6" type="ORF">GGR24_003274</name>
</gene>
<evidence type="ECO:0000313" key="7">
    <source>
        <dbReference type="Proteomes" id="UP000528964"/>
    </source>
</evidence>
<dbReference type="PANTHER" id="PTHR30537">
    <property type="entry name" value="HTH-TYPE TRANSCRIPTIONAL REGULATOR"/>
    <property type="match status" value="1"/>
</dbReference>
<feature type="domain" description="HTH lysR-type" evidence="5">
    <location>
        <begin position="10"/>
        <end position="67"/>
    </location>
</feature>
<organism evidence="6 7">
    <name type="scientific">Hansschlegelia beijingensis</name>
    <dbReference type="NCBI Taxonomy" id="1133344"/>
    <lineage>
        <taxon>Bacteria</taxon>
        <taxon>Pseudomonadati</taxon>
        <taxon>Pseudomonadota</taxon>
        <taxon>Alphaproteobacteria</taxon>
        <taxon>Hyphomicrobiales</taxon>
        <taxon>Methylopilaceae</taxon>
        <taxon>Hansschlegelia</taxon>
    </lineage>
</organism>
<dbReference type="InterPro" id="IPR058163">
    <property type="entry name" value="LysR-type_TF_proteobact-type"/>
</dbReference>
<dbReference type="InterPro" id="IPR005119">
    <property type="entry name" value="LysR_subst-bd"/>
</dbReference>
<keyword evidence="3 6" id="KW-0238">DNA-binding</keyword>
<dbReference type="InterPro" id="IPR036390">
    <property type="entry name" value="WH_DNA-bd_sf"/>
</dbReference>
<name>A0A7W6D201_9HYPH</name>
<dbReference type="GO" id="GO:0043565">
    <property type="term" value="F:sequence-specific DNA binding"/>
    <property type="evidence" value="ECO:0007669"/>
    <property type="project" value="TreeGrafter"/>
</dbReference>
<proteinExistence type="inferred from homology"/>
<sequence length="315" mass="35322">MSEARAPLRYDWNDIVYFLAVARHKNLGRAAKVLRVDHTTVSRRVRELERSLGANLFKRSRTGFTLTEIGTRLMRHAEGMENQANALTETVGVGSDAGGAVRIATMEGIGSFYLTARLGAFRERHPGILVELITDTRTLDLTRREAEIFVTFFRPPGRGLQTAKAGEFRVSLFASEAYLARHGHPSKTADLEAHDFIDFVDEYISVNENKWLSDVYRPANTVFRSTSLVAQYAAVTSGQGIAMLPSFVAANNPSLKPVLPKLSTVRDIWISTHEDTLHVSRIKEVVKFLQRQIHEDQDYLRGGATHDGDDRVRLK</sequence>
<dbReference type="Pfam" id="PF03466">
    <property type="entry name" value="LysR_substrate"/>
    <property type="match status" value="1"/>
</dbReference>
<dbReference type="RefSeq" id="WP_183396446.1">
    <property type="nucleotide sequence ID" value="NZ_JACIDR010000007.1"/>
</dbReference>
<dbReference type="InterPro" id="IPR036388">
    <property type="entry name" value="WH-like_DNA-bd_sf"/>
</dbReference>
<evidence type="ECO:0000256" key="1">
    <source>
        <dbReference type="ARBA" id="ARBA00009437"/>
    </source>
</evidence>
<comment type="caution">
    <text evidence="6">The sequence shown here is derived from an EMBL/GenBank/DDBJ whole genome shotgun (WGS) entry which is preliminary data.</text>
</comment>
<dbReference type="InterPro" id="IPR000847">
    <property type="entry name" value="LysR_HTH_N"/>
</dbReference>
<dbReference type="PROSITE" id="PS50931">
    <property type="entry name" value="HTH_LYSR"/>
    <property type="match status" value="1"/>
</dbReference>
<dbReference type="AlphaFoldDB" id="A0A7W6D201"/>
<dbReference type="FunFam" id="1.10.10.10:FF:000001">
    <property type="entry name" value="LysR family transcriptional regulator"/>
    <property type="match status" value="1"/>
</dbReference>
<accession>A0A7W6D201</accession>
<evidence type="ECO:0000256" key="4">
    <source>
        <dbReference type="ARBA" id="ARBA00023163"/>
    </source>
</evidence>
<keyword evidence="4" id="KW-0804">Transcription</keyword>
<dbReference type="Gene3D" id="3.40.190.290">
    <property type="match status" value="1"/>
</dbReference>
<reference evidence="6 7" key="1">
    <citation type="submission" date="2020-08" db="EMBL/GenBank/DDBJ databases">
        <title>Genomic Encyclopedia of Type Strains, Phase IV (KMG-IV): sequencing the most valuable type-strain genomes for metagenomic binning, comparative biology and taxonomic classification.</title>
        <authorList>
            <person name="Goeker M."/>
        </authorList>
    </citation>
    <scope>NUCLEOTIDE SEQUENCE [LARGE SCALE GENOMIC DNA]</scope>
    <source>
        <strain evidence="6 7">DSM 25481</strain>
    </source>
</reference>
<keyword evidence="2" id="KW-0805">Transcription regulation</keyword>
<evidence type="ECO:0000256" key="3">
    <source>
        <dbReference type="ARBA" id="ARBA00023125"/>
    </source>
</evidence>
<dbReference type="PANTHER" id="PTHR30537:SF3">
    <property type="entry name" value="TRANSCRIPTIONAL REGULATORY PROTEIN"/>
    <property type="match status" value="1"/>
</dbReference>
<dbReference type="SUPFAM" id="SSF46785">
    <property type="entry name" value="Winged helix' DNA-binding domain"/>
    <property type="match status" value="1"/>
</dbReference>
<keyword evidence="7" id="KW-1185">Reference proteome</keyword>
<dbReference type="Pfam" id="PF00126">
    <property type="entry name" value="HTH_1"/>
    <property type="match status" value="1"/>
</dbReference>
<dbReference type="Proteomes" id="UP000528964">
    <property type="component" value="Unassembled WGS sequence"/>
</dbReference>
<protein>
    <submittedName>
        <fullName evidence="6">DNA-binding transcriptional LysR family regulator</fullName>
    </submittedName>
</protein>
<evidence type="ECO:0000256" key="2">
    <source>
        <dbReference type="ARBA" id="ARBA00023015"/>
    </source>
</evidence>
<dbReference type="GO" id="GO:0003700">
    <property type="term" value="F:DNA-binding transcription factor activity"/>
    <property type="evidence" value="ECO:0007669"/>
    <property type="project" value="InterPro"/>
</dbReference>
<dbReference type="SUPFAM" id="SSF53850">
    <property type="entry name" value="Periplasmic binding protein-like II"/>
    <property type="match status" value="1"/>
</dbReference>